<dbReference type="PANTHER" id="PTHR43798">
    <property type="entry name" value="MONOACYLGLYCEROL LIPASE"/>
    <property type="match status" value="1"/>
</dbReference>
<dbReference type="InterPro" id="IPR000073">
    <property type="entry name" value="AB_hydrolase_1"/>
</dbReference>
<dbReference type="RefSeq" id="WP_118362626.1">
    <property type="nucleotide sequence ID" value="NZ_QSHM01000005.1"/>
</dbReference>
<sequence>MKNILIHGLGQNHKSWNETIKFLEIDNIDVLCPALFKMSSGNSNDYQNIFSSFSDFCNNQEGKLNLCGLSLGGILALDYVKKYPEKVNSIIIIGTPYDIPKVLFKIQSMIFHFMPDSQFNDMGCSKKDFITLVNSMSNHNIKNGLNKINCKSLVLCGSKDKANMKSAKQISQSIRKSEFKIVKDSSHEVNVDNPKELAHIIYDFWKEFL</sequence>
<dbReference type="SUPFAM" id="SSF53474">
    <property type="entry name" value="alpha/beta-Hydrolases"/>
    <property type="match status" value="1"/>
</dbReference>
<feature type="domain" description="AB hydrolase-1" evidence="1">
    <location>
        <begin position="4"/>
        <end position="98"/>
    </location>
</feature>
<dbReference type="Pfam" id="PF00561">
    <property type="entry name" value="Abhydrolase_1"/>
    <property type="match status" value="1"/>
</dbReference>
<proteinExistence type="predicted"/>
<accession>A0A413YXC4</accession>
<dbReference type="InterPro" id="IPR029058">
    <property type="entry name" value="AB_hydrolase_fold"/>
</dbReference>
<dbReference type="InterPro" id="IPR050266">
    <property type="entry name" value="AB_hydrolase_sf"/>
</dbReference>
<dbReference type="Proteomes" id="UP000285844">
    <property type="component" value="Unassembled WGS sequence"/>
</dbReference>
<organism evidence="2 3">
    <name type="scientific">Lachnospira eligens</name>
    <dbReference type="NCBI Taxonomy" id="39485"/>
    <lineage>
        <taxon>Bacteria</taxon>
        <taxon>Bacillati</taxon>
        <taxon>Bacillota</taxon>
        <taxon>Clostridia</taxon>
        <taxon>Lachnospirales</taxon>
        <taxon>Lachnospiraceae</taxon>
        <taxon>Lachnospira</taxon>
    </lineage>
</organism>
<evidence type="ECO:0000259" key="1">
    <source>
        <dbReference type="Pfam" id="PF00561"/>
    </source>
</evidence>
<dbReference type="GO" id="GO:0016020">
    <property type="term" value="C:membrane"/>
    <property type="evidence" value="ECO:0007669"/>
    <property type="project" value="TreeGrafter"/>
</dbReference>
<dbReference type="PANTHER" id="PTHR43798:SF33">
    <property type="entry name" value="HYDROLASE, PUTATIVE (AFU_ORTHOLOGUE AFUA_2G14860)-RELATED"/>
    <property type="match status" value="1"/>
</dbReference>
<dbReference type="EMBL" id="QSHM01000005">
    <property type="protein sequence ID" value="RHC13699.1"/>
    <property type="molecule type" value="Genomic_DNA"/>
</dbReference>
<keyword evidence="2" id="KW-0378">Hydrolase</keyword>
<gene>
    <name evidence="2" type="ORF">DW858_06520</name>
</gene>
<dbReference type="AlphaFoldDB" id="A0A413YXC4"/>
<protein>
    <submittedName>
        <fullName evidence="2">Alpha/beta hydrolase</fullName>
    </submittedName>
</protein>
<name>A0A413YXC4_9FIRM</name>
<dbReference type="Gene3D" id="3.40.50.1820">
    <property type="entry name" value="alpha/beta hydrolase"/>
    <property type="match status" value="1"/>
</dbReference>
<reference evidence="2 3" key="1">
    <citation type="submission" date="2018-08" db="EMBL/GenBank/DDBJ databases">
        <title>A genome reference for cultivated species of the human gut microbiota.</title>
        <authorList>
            <person name="Zou Y."/>
            <person name="Xue W."/>
            <person name="Luo G."/>
        </authorList>
    </citation>
    <scope>NUCLEOTIDE SEQUENCE [LARGE SCALE GENOMIC DNA]</scope>
    <source>
        <strain evidence="2 3">AM37-3BH</strain>
    </source>
</reference>
<comment type="caution">
    <text evidence="2">The sequence shown here is derived from an EMBL/GenBank/DDBJ whole genome shotgun (WGS) entry which is preliminary data.</text>
</comment>
<evidence type="ECO:0000313" key="3">
    <source>
        <dbReference type="Proteomes" id="UP000285844"/>
    </source>
</evidence>
<evidence type="ECO:0000313" key="2">
    <source>
        <dbReference type="EMBL" id="RHC13699.1"/>
    </source>
</evidence>
<dbReference type="GO" id="GO:0016787">
    <property type="term" value="F:hydrolase activity"/>
    <property type="evidence" value="ECO:0007669"/>
    <property type="project" value="UniProtKB-KW"/>
</dbReference>